<dbReference type="STRING" id="472181.SAMN05216271_3083"/>
<feature type="transmembrane region" description="Helical" evidence="5">
    <location>
        <begin position="117"/>
        <end position="137"/>
    </location>
</feature>
<dbReference type="Gene3D" id="1.20.120.550">
    <property type="entry name" value="Membrane associated eicosanoid/glutathione metabolism-like domain"/>
    <property type="match status" value="1"/>
</dbReference>
<dbReference type="Pfam" id="PF01124">
    <property type="entry name" value="MAPEG"/>
    <property type="match status" value="1"/>
</dbReference>
<evidence type="ECO:0000256" key="4">
    <source>
        <dbReference type="ARBA" id="ARBA00023136"/>
    </source>
</evidence>
<evidence type="ECO:0008006" key="8">
    <source>
        <dbReference type="Google" id="ProtNLM"/>
    </source>
</evidence>
<keyword evidence="4 5" id="KW-0472">Membrane</keyword>
<evidence type="ECO:0000256" key="3">
    <source>
        <dbReference type="ARBA" id="ARBA00022989"/>
    </source>
</evidence>
<evidence type="ECO:0000256" key="1">
    <source>
        <dbReference type="ARBA" id="ARBA00004370"/>
    </source>
</evidence>
<keyword evidence="2 5" id="KW-0812">Transmembrane</keyword>
<accession>A0A1H1W3E9</accession>
<reference evidence="7" key="1">
    <citation type="submission" date="2016-10" db="EMBL/GenBank/DDBJ databases">
        <authorList>
            <person name="Varghese N."/>
            <person name="Submissions S."/>
        </authorList>
    </citation>
    <scope>NUCLEOTIDE SEQUENCE [LARGE SCALE GENOMIC DNA]</scope>
    <source>
        <strain evidence="7">JCM 14963</strain>
    </source>
</reference>
<feature type="transmembrane region" description="Helical" evidence="5">
    <location>
        <begin position="68"/>
        <end position="96"/>
    </location>
</feature>
<evidence type="ECO:0000313" key="6">
    <source>
        <dbReference type="EMBL" id="SDS91482.1"/>
    </source>
</evidence>
<dbReference type="Proteomes" id="UP000243413">
    <property type="component" value="Chromosome I"/>
</dbReference>
<comment type="subcellular location">
    <subcellularLocation>
        <location evidence="1">Membrane</location>
    </subcellularLocation>
</comment>
<name>A0A1H1W3E9_9GAMM</name>
<evidence type="ECO:0000256" key="2">
    <source>
        <dbReference type="ARBA" id="ARBA00022692"/>
    </source>
</evidence>
<dbReference type="SUPFAM" id="SSF161084">
    <property type="entry name" value="MAPEG domain-like"/>
    <property type="match status" value="1"/>
</dbReference>
<dbReference type="AlphaFoldDB" id="A0A1H1W3E9"/>
<evidence type="ECO:0000313" key="7">
    <source>
        <dbReference type="Proteomes" id="UP000243413"/>
    </source>
</evidence>
<dbReference type="InterPro" id="IPR023352">
    <property type="entry name" value="MAPEG-like_dom_sf"/>
</dbReference>
<gene>
    <name evidence="6" type="ORF">SAMN05216271_3083</name>
</gene>
<keyword evidence="3 5" id="KW-1133">Transmembrane helix</keyword>
<dbReference type="EMBL" id="LT629763">
    <property type="protein sequence ID" value="SDS91482.1"/>
    <property type="molecule type" value="Genomic_DNA"/>
</dbReference>
<protein>
    <recommendedName>
        <fullName evidence="8">MAPEG family protein</fullName>
    </recommendedName>
</protein>
<dbReference type="InterPro" id="IPR001129">
    <property type="entry name" value="Membr-assoc_MAPEG"/>
</dbReference>
<organism evidence="6 7">
    <name type="scientific">Halopseudomonas sabulinigri</name>
    <dbReference type="NCBI Taxonomy" id="472181"/>
    <lineage>
        <taxon>Bacteria</taxon>
        <taxon>Pseudomonadati</taxon>
        <taxon>Pseudomonadota</taxon>
        <taxon>Gammaproteobacteria</taxon>
        <taxon>Pseudomonadales</taxon>
        <taxon>Pseudomonadaceae</taxon>
        <taxon>Halopseudomonas</taxon>
    </lineage>
</organism>
<sequence>MTTHLILLPLLLQIALTLALYVALARAKTKALAAGAVDETRRALHDDAWPDNVLQINNCIRNQFEVPILFYVLVLALLQLGAAGWLAQVLAWLFVLSRVGHALVHTGSNQVPLRRRLFSMGCLLLMLMTALLAWVVVAA</sequence>
<evidence type="ECO:0000256" key="5">
    <source>
        <dbReference type="SAM" id="Phobius"/>
    </source>
</evidence>
<dbReference type="OrthoDB" id="328594at2"/>
<dbReference type="RefSeq" id="WP_092287730.1">
    <property type="nucleotide sequence ID" value="NZ_LT629763.1"/>
</dbReference>
<dbReference type="GO" id="GO:0016020">
    <property type="term" value="C:membrane"/>
    <property type="evidence" value="ECO:0007669"/>
    <property type="project" value="UniProtKB-SubCell"/>
</dbReference>
<proteinExistence type="predicted"/>